<keyword evidence="3" id="KW-1185">Reference proteome</keyword>
<protein>
    <submittedName>
        <fullName evidence="2">Hydantoinase B/oxoprolinase family protein</fullName>
    </submittedName>
</protein>
<dbReference type="GO" id="GO:0017168">
    <property type="term" value="F:5-oxoprolinase (ATP-hydrolyzing) activity"/>
    <property type="evidence" value="ECO:0007669"/>
    <property type="project" value="TreeGrafter"/>
</dbReference>
<name>A0A8J7JZH5_9CYAN</name>
<reference evidence="2" key="1">
    <citation type="submission" date="2020-10" db="EMBL/GenBank/DDBJ databases">
        <authorList>
            <person name="Castelo-Branco R."/>
            <person name="Eusebio N."/>
            <person name="Adriana R."/>
            <person name="Vieira A."/>
            <person name="Brugerolle De Fraissinette N."/>
            <person name="Rezende De Castro R."/>
            <person name="Schneider M.P."/>
            <person name="Vasconcelos V."/>
            <person name="Leao P.N."/>
        </authorList>
    </citation>
    <scope>NUCLEOTIDE SEQUENCE</scope>
    <source>
        <strain evidence="2">LEGE 06105</strain>
    </source>
</reference>
<feature type="domain" description="Hydantoinase B/oxoprolinase" evidence="1">
    <location>
        <begin position="8"/>
        <end position="514"/>
    </location>
</feature>
<dbReference type="Pfam" id="PF02538">
    <property type="entry name" value="Hydantoinase_B"/>
    <property type="match status" value="1"/>
</dbReference>
<dbReference type="GO" id="GO:0005829">
    <property type="term" value="C:cytosol"/>
    <property type="evidence" value="ECO:0007669"/>
    <property type="project" value="TreeGrafter"/>
</dbReference>
<comment type="caution">
    <text evidence="2">The sequence shown here is derived from an EMBL/GenBank/DDBJ whole genome shotgun (WGS) entry which is preliminary data.</text>
</comment>
<evidence type="ECO:0000259" key="1">
    <source>
        <dbReference type="Pfam" id="PF02538"/>
    </source>
</evidence>
<dbReference type="PANTHER" id="PTHR11365:SF23">
    <property type="entry name" value="HYPOTHETICAL 5-OXOPROLINASE (EUROFUNG)-RELATED"/>
    <property type="match status" value="1"/>
</dbReference>
<dbReference type="GO" id="GO:0006749">
    <property type="term" value="P:glutathione metabolic process"/>
    <property type="evidence" value="ECO:0007669"/>
    <property type="project" value="TreeGrafter"/>
</dbReference>
<dbReference type="PANTHER" id="PTHR11365">
    <property type="entry name" value="5-OXOPROLINASE RELATED"/>
    <property type="match status" value="1"/>
</dbReference>
<accession>A0A8J7JZH5</accession>
<dbReference type="AlphaFoldDB" id="A0A8J7JZH5"/>
<dbReference type="InterPro" id="IPR045079">
    <property type="entry name" value="Oxoprolinase-like"/>
</dbReference>
<sequence>MHKTSQPDPVRLEIFKNLYQFIAEQMGIVLQNTAASVNIKERLDFSCAIFDASGSLVANAPHIPVHLGSMSESVRSLINDKGDSLKPGNVYLSNNPYNGGTHLPDVTAITPVFSSSSSNPIFYVASRGHQADIGGITPGSMPPHSKTIEEEGILFDNFLLVEEGNFREEVVKEILANHAYPARNPDQNIADFKAQIAANNRGVQELLKMVKQYQLETVRDYMKFVQNNAEEAVRKAIDVLKDGSFIYEMDSGAKIQVKVTINKQNRSAIIDFTGTSKQLNSNFNAPKAVTQAAVLYVFRTLVNDNIPLNAGCLNPLEIIIPQGCMLNPIYPAAVVAGNVETSQTIVDALYGALGIMAGSQGTMNNFTFGNENYQYYETICGGSGAGADFDGTDAVQTHMTNSRLTDPEVLETRYPVLLENFSLRLGSGGKGKYSGGNGVIRRIRFLKTMTANILCSHRLVSPFGLNNGEAGKVGRNWVIRKDGSEEKLTSTATVEMKPGDIFVIETPGGGGFGDNQNIN</sequence>
<evidence type="ECO:0000313" key="3">
    <source>
        <dbReference type="Proteomes" id="UP000620559"/>
    </source>
</evidence>
<gene>
    <name evidence="2" type="ORF">IQ247_07000</name>
</gene>
<dbReference type="InterPro" id="IPR003692">
    <property type="entry name" value="Hydantoinase_B"/>
</dbReference>
<proteinExistence type="predicted"/>
<evidence type="ECO:0000313" key="2">
    <source>
        <dbReference type="EMBL" id="MBE9212461.1"/>
    </source>
</evidence>
<dbReference type="EMBL" id="JADEWL010000014">
    <property type="protein sequence ID" value="MBE9212461.1"/>
    <property type="molecule type" value="Genomic_DNA"/>
</dbReference>
<dbReference type="Proteomes" id="UP000620559">
    <property type="component" value="Unassembled WGS sequence"/>
</dbReference>
<organism evidence="2 3">
    <name type="scientific">Plectonema cf. radiosum LEGE 06105</name>
    <dbReference type="NCBI Taxonomy" id="945769"/>
    <lineage>
        <taxon>Bacteria</taxon>
        <taxon>Bacillati</taxon>
        <taxon>Cyanobacteriota</taxon>
        <taxon>Cyanophyceae</taxon>
        <taxon>Oscillatoriophycideae</taxon>
        <taxon>Oscillatoriales</taxon>
        <taxon>Microcoleaceae</taxon>
        <taxon>Plectonema</taxon>
    </lineage>
</organism>